<accession>A0A1Y1S6X3</accession>
<dbReference type="EMBL" id="LWDP01000030">
    <property type="protein sequence ID" value="ORD94180.1"/>
    <property type="molecule type" value="Genomic_DNA"/>
</dbReference>
<proteinExistence type="predicted"/>
<reference evidence="1 2" key="1">
    <citation type="journal article" date="2017" name="Environ. Microbiol.">
        <title>Decay of the glycolytic pathway and adaptation to intranuclear parasitism within Enterocytozoonidae microsporidia.</title>
        <authorList>
            <person name="Wiredu Boakye D."/>
            <person name="Jaroenlak P."/>
            <person name="Prachumwat A."/>
            <person name="Williams T.A."/>
            <person name="Bateman K.S."/>
            <person name="Itsathitphaisarn O."/>
            <person name="Sritunyalucksana K."/>
            <person name="Paszkiewicz K.H."/>
            <person name="Moore K.A."/>
            <person name="Stentiford G.D."/>
            <person name="Williams B.A."/>
        </authorList>
    </citation>
    <scope>NUCLEOTIDE SEQUENCE [LARGE SCALE GENOMIC DNA]</scope>
    <source>
        <strain evidence="1 2">GB1</strain>
    </source>
</reference>
<dbReference type="VEuPathDB" id="MicrosporidiaDB:ECANGB1_1066"/>
<organism evidence="1 2">
    <name type="scientific">Enterospora canceri</name>
    <dbReference type="NCBI Taxonomy" id="1081671"/>
    <lineage>
        <taxon>Eukaryota</taxon>
        <taxon>Fungi</taxon>
        <taxon>Fungi incertae sedis</taxon>
        <taxon>Microsporidia</taxon>
        <taxon>Enterocytozoonidae</taxon>
        <taxon>Enterospora</taxon>
    </lineage>
</organism>
<evidence type="ECO:0000313" key="1">
    <source>
        <dbReference type="EMBL" id="ORD94180.1"/>
    </source>
</evidence>
<dbReference type="Proteomes" id="UP000192639">
    <property type="component" value="Unassembled WGS sequence"/>
</dbReference>
<protein>
    <submittedName>
        <fullName evidence="1">Uncharacterized protein</fullName>
    </submittedName>
</protein>
<gene>
    <name evidence="1" type="ORF">ECANGB1_1066</name>
</gene>
<evidence type="ECO:0000313" key="2">
    <source>
        <dbReference type="Proteomes" id="UP000192639"/>
    </source>
</evidence>
<name>A0A1Y1S6X3_9MICR</name>
<sequence length="174" mass="20106">MISVDLPMDQSVTVLVQNEDELSRKERRNHTVIIVKADRISNSAIKQGVDGIRLTNTTHINKRIINVCKEKTVFIQVDFGDYERNRLEFCTMMRKLREHRAWRVLVCSFGSNLVHSEAEVMGILAGFGFSRRNSLKVVENSTKMIRLGIIKQNGTNGRVIDVTDKAWIEKWLYR</sequence>
<dbReference type="AlphaFoldDB" id="A0A1Y1S6X3"/>
<keyword evidence="2" id="KW-1185">Reference proteome</keyword>
<comment type="caution">
    <text evidence="1">The sequence shown here is derived from an EMBL/GenBank/DDBJ whole genome shotgun (WGS) entry which is preliminary data.</text>
</comment>